<evidence type="ECO:0000259" key="4">
    <source>
        <dbReference type="PROSITE" id="PS50851"/>
    </source>
</evidence>
<dbReference type="Pfam" id="PF01584">
    <property type="entry name" value="CheW"/>
    <property type="match status" value="1"/>
</dbReference>
<dbReference type="InterPro" id="IPR036890">
    <property type="entry name" value="HATPase_C_sf"/>
</dbReference>
<dbReference type="GO" id="GO:0007165">
    <property type="term" value="P:signal transduction"/>
    <property type="evidence" value="ECO:0007669"/>
    <property type="project" value="InterPro"/>
</dbReference>
<dbReference type="InterPro" id="IPR051315">
    <property type="entry name" value="Bact_Chemotaxis_CheA"/>
</dbReference>
<comment type="caution">
    <text evidence="5">The sequence shown here is derived from an EMBL/GenBank/DDBJ whole genome shotgun (WGS) entry which is preliminary data.</text>
</comment>
<dbReference type="PANTHER" id="PTHR43395:SF1">
    <property type="entry name" value="CHEMOTAXIS PROTEIN CHEA"/>
    <property type="match status" value="1"/>
</dbReference>
<comment type="catalytic activity">
    <reaction evidence="1">
        <text>ATP + protein L-histidine = ADP + protein N-phospho-L-histidine.</text>
        <dbReference type="EC" id="2.7.13.3"/>
    </reaction>
</comment>
<evidence type="ECO:0000256" key="2">
    <source>
        <dbReference type="ARBA" id="ARBA00012438"/>
    </source>
</evidence>
<feature type="domain" description="CheW-like" evidence="4">
    <location>
        <begin position="418"/>
        <end position="550"/>
    </location>
</feature>
<evidence type="ECO:0000256" key="3">
    <source>
        <dbReference type="SAM" id="Coils"/>
    </source>
</evidence>
<evidence type="ECO:0000256" key="1">
    <source>
        <dbReference type="ARBA" id="ARBA00000085"/>
    </source>
</evidence>
<dbReference type="GO" id="GO:0006935">
    <property type="term" value="P:chemotaxis"/>
    <property type="evidence" value="ECO:0007669"/>
    <property type="project" value="InterPro"/>
</dbReference>
<dbReference type="GO" id="GO:0004673">
    <property type="term" value="F:protein histidine kinase activity"/>
    <property type="evidence" value="ECO:0007669"/>
    <property type="project" value="UniProtKB-EC"/>
</dbReference>
<evidence type="ECO:0000313" key="5">
    <source>
        <dbReference type="EMBL" id="TQE98067.1"/>
    </source>
</evidence>
<dbReference type="EC" id="2.7.13.3" evidence="2"/>
<dbReference type="Gene3D" id="3.30.565.10">
    <property type="entry name" value="Histidine kinase-like ATPase, C-terminal domain"/>
    <property type="match status" value="1"/>
</dbReference>
<evidence type="ECO:0000313" key="6">
    <source>
        <dbReference type="Proteomes" id="UP000315400"/>
    </source>
</evidence>
<dbReference type="Gene3D" id="2.30.30.40">
    <property type="entry name" value="SH3 Domains"/>
    <property type="match status" value="1"/>
</dbReference>
<dbReference type="AlphaFoldDB" id="A0A540VMR9"/>
<protein>
    <recommendedName>
        <fullName evidence="2">histidine kinase</fullName>
        <ecNumber evidence="2">2.7.13.3</ecNumber>
    </recommendedName>
</protein>
<dbReference type="SMART" id="SM00260">
    <property type="entry name" value="CheW"/>
    <property type="match status" value="1"/>
</dbReference>
<dbReference type="PANTHER" id="PTHR43395">
    <property type="entry name" value="SENSOR HISTIDINE KINASE CHEA"/>
    <property type="match status" value="1"/>
</dbReference>
<organism evidence="5 6">
    <name type="scientific">Spiribacter salinus</name>
    <dbReference type="NCBI Taxonomy" id="1335746"/>
    <lineage>
        <taxon>Bacteria</taxon>
        <taxon>Pseudomonadati</taxon>
        <taxon>Pseudomonadota</taxon>
        <taxon>Gammaproteobacteria</taxon>
        <taxon>Chromatiales</taxon>
        <taxon>Ectothiorhodospiraceae</taxon>
        <taxon>Spiribacter</taxon>
    </lineage>
</organism>
<keyword evidence="3" id="KW-0175">Coiled coil</keyword>
<dbReference type="InterPro" id="IPR002545">
    <property type="entry name" value="CheW-lke_dom"/>
</dbReference>
<dbReference type="PROSITE" id="PS50851">
    <property type="entry name" value="CHEW"/>
    <property type="match status" value="1"/>
</dbReference>
<dbReference type="InterPro" id="IPR036061">
    <property type="entry name" value="CheW-like_dom_sf"/>
</dbReference>
<name>A0A540VMR9_9GAMM</name>
<gene>
    <name evidence="5" type="ORF">FKY71_15765</name>
</gene>
<accession>A0A540VMR9</accession>
<reference evidence="5 6" key="1">
    <citation type="submission" date="2019-06" db="EMBL/GenBank/DDBJ databases">
        <title>Metagenome assembled Genome of Spiribacter salinus SL48-SHIP from the microbial mat of Salt Lake 48 (Novosibirsk region, Russia).</title>
        <authorList>
            <person name="Shipova A."/>
            <person name="Rozanov A.S."/>
            <person name="Bryanskaya A.V."/>
            <person name="Peltek S.E."/>
        </authorList>
    </citation>
    <scope>NUCLEOTIDE SEQUENCE [LARGE SCALE GENOMIC DNA]</scope>
    <source>
        <strain evidence="5">SL48-SHIP-2</strain>
    </source>
</reference>
<dbReference type="Proteomes" id="UP000315400">
    <property type="component" value="Unassembled WGS sequence"/>
</dbReference>
<dbReference type="EMBL" id="VIFK01000290">
    <property type="protein sequence ID" value="TQE98067.1"/>
    <property type="molecule type" value="Genomic_DNA"/>
</dbReference>
<sequence length="566" mass="62586">MKKTSASAIADELAGVALQDAERALFADELEARWHACLAGWPDPPDGAAEATREWIAAIRDEFAEIIRVVAEPNDIEMALITWYLHLRSQWALYNMQCQYAMVKQGIPNFEKLFRASLLTTLLDAVEPLLTYIDVERGHEAVASPLMRTRADTMLSVRRDKYDRMVDTLGRAAAIRLRMGNPLRQLNAAADEGKAQGRTSKIERLGSELERTYNELNRLMDALQEQALGLRLVPVRTLFERLERFAEQQGERYERTVRVHTSGVDVKLDQDTAKALVEPMIHLVRSMVAGSIEPPAARKEKGKPAAGHLDFSATYHGGSIHLNLYDDGAGPDAEALEALARANGVVDDDGEVALTESARRALIFQVGFPGEHAEDLSADRLQRTQRIVEQSGGEIHLRPPLKAKGLHFRVILPVAMTFTSLLIVRVGDERFALPMQQVREMIQVPEAEIRTVHGKPMVDLRGDNVAVLNLGVLVGCPQPTTERMNLVILEGSDRLIALQVTDFVKQIEAALHPMDSPLLDVKYVLGATILEDNVAALVLDPTELASTERAALNRAMPEPKEPAAVT</sequence>
<dbReference type="SUPFAM" id="SSF55874">
    <property type="entry name" value="ATPase domain of HSP90 chaperone/DNA topoisomerase II/histidine kinase"/>
    <property type="match status" value="1"/>
</dbReference>
<dbReference type="SUPFAM" id="SSF50341">
    <property type="entry name" value="CheW-like"/>
    <property type="match status" value="1"/>
</dbReference>
<proteinExistence type="predicted"/>
<feature type="coiled-coil region" evidence="3">
    <location>
        <begin position="202"/>
        <end position="233"/>
    </location>
</feature>